<name>A0AB35Y5B5_9FIRM</name>
<dbReference type="Pfam" id="PF01476">
    <property type="entry name" value="LysM"/>
    <property type="match status" value="1"/>
</dbReference>
<dbReference type="RefSeq" id="WP_251631908.1">
    <property type="nucleotide sequence ID" value="NZ_JBBFGL010000005.1"/>
</dbReference>
<gene>
    <name evidence="3" type="ORF">WF834_06400</name>
</gene>
<feature type="domain" description="LysM" evidence="2">
    <location>
        <begin position="167"/>
        <end position="217"/>
    </location>
</feature>
<evidence type="ECO:0000256" key="1">
    <source>
        <dbReference type="SAM" id="MobiDB-lite"/>
    </source>
</evidence>
<accession>A0AB35Y5B5</accession>
<dbReference type="InterPro" id="IPR036779">
    <property type="entry name" value="LysM_dom_sf"/>
</dbReference>
<feature type="region of interest" description="Disordered" evidence="1">
    <location>
        <begin position="144"/>
        <end position="166"/>
    </location>
</feature>
<dbReference type="SUPFAM" id="SSF54106">
    <property type="entry name" value="LysM domain"/>
    <property type="match status" value="1"/>
</dbReference>
<dbReference type="InterPro" id="IPR052196">
    <property type="entry name" value="Bact_Kbp"/>
</dbReference>
<dbReference type="PROSITE" id="PS51782">
    <property type="entry name" value="LYSM"/>
    <property type="match status" value="1"/>
</dbReference>
<dbReference type="Gene3D" id="3.10.350.10">
    <property type="entry name" value="LysM domain"/>
    <property type="match status" value="1"/>
</dbReference>
<organism evidence="3 4">
    <name type="scientific">Faecalibacterium wellingii</name>
    <dbReference type="NCBI Taxonomy" id="2929491"/>
    <lineage>
        <taxon>Bacteria</taxon>
        <taxon>Bacillati</taxon>
        <taxon>Bacillota</taxon>
        <taxon>Clostridia</taxon>
        <taxon>Eubacteriales</taxon>
        <taxon>Oscillospiraceae</taxon>
        <taxon>Faecalibacterium</taxon>
    </lineage>
</organism>
<proteinExistence type="predicted"/>
<comment type="caution">
    <text evidence="3">The sequence shown here is derived from an EMBL/GenBank/DDBJ whole genome shotgun (WGS) entry which is preliminary data.</text>
</comment>
<dbReference type="PANTHER" id="PTHR34700:SF4">
    <property type="entry name" value="PHAGE-LIKE ELEMENT PBSX PROTEIN XKDP"/>
    <property type="match status" value="1"/>
</dbReference>
<protein>
    <submittedName>
        <fullName evidence="3">LysM peptidoglycan-binding domain-containing protein</fullName>
    </submittedName>
</protein>
<dbReference type="Proteomes" id="UP001373196">
    <property type="component" value="Unassembled WGS sequence"/>
</dbReference>
<dbReference type="EMBL" id="JBBFGL010000005">
    <property type="protein sequence ID" value="MEJ5195812.1"/>
    <property type="molecule type" value="Genomic_DNA"/>
</dbReference>
<dbReference type="SMART" id="SM00257">
    <property type="entry name" value="LysM"/>
    <property type="match status" value="1"/>
</dbReference>
<dbReference type="AlphaFoldDB" id="A0AB35Y5B5"/>
<evidence type="ECO:0000313" key="3">
    <source>
        <dbReference type="EMBL" id="MEJ5195812.1"/>
    </source>
</evidence>
<reference evidence="3" key="1">
    <citation type="submission" date="2024-03" db="EMBL/GenBank/DDBJ databases">
        <authorList>
            <person name="Plomp N."/>
            <person name="Harmsen H.J."/>
        </authorList>
    </citation>
    <scope>NUCLEOTIDE SEQUENCE</scope>
    <source>
        <strain evidence="3">HTF-128</strain>
    </source>
</reference>
<dbReference type="CDD" id="cd00118">
    <property type="entry name" value="LysM"/>
    <property type="match status" value="1"/>
</dbReference>
<evidence type="ECO:0000313" key="4">
    <source>
        <dbReference type="Proteomes" id="UP001373196"/>
    </source>
</evidence>
<dbReference type="InterPro" id="IPR018392">
    <property type="entry name" value="LysM"/>
</dbReference>
<evidence type="ECO:0000259" key="2">
    <source>
        <dbReference type="PROSITE" id="PS51782"/>
    </source>
</evidence>
<dbReference type="PANTHER" id="PTHR34700">
    <property type="entry name" value="POTASSIUM BINDING PROTEIN KBP"/>
    <property type="match status" value="1"/>
</dbReference>
<sequence>MSNYRMTLIVGGREINIPVLPAKLNVSSPGKNERVTVLDLGEVLLLRKKGLRILSWESFFPADSAPYTTGQVRDPISIIQAIQKARDSKTPVRFLITGTDLDCNIRMGIESFEYEERSGELGDLYYTIKLYEWKDTSPKKIVLPEKKNTPAKTQEPARAGKPEKKSKTYTVKKGDCLWNIAKKFYGKGSDYTKIYNANKGTIGKNPNLIYPGQVFTIP</sequence>